<dbReference type="Proteomes" id="UP001187471">
    <property type="component" value="Unassembled WGS sequence"/>
</dbReference>
<feature type="compositionally biased region" description="Basic residues" evidence="1">
    <location>
        <begin position="74"/>
        <end position="89"/>
    </location>
</feature>
<comment type="caution">
    <text evidence="3">The sequence shown here is derived from an EMBL/GenBank/DDBJ whole genome shotgun (WGS) entry which is preliminary data.</text>
</comment>
<dbReference type="GO" id="GO:0003676">
    <property type="term" value="F:nucleic acid binding"/>
    <property type="evidence" value="ECO:0007669"/>
    <property type="project" value="InterPro"/>
</dbReference>
<name>A0AA88SKV9_9ASTE</name>
<reference evidence="3" key="1">
    <citation type="submission" date="2022-12" db="EMBL/GenBank/DDBJ databases">
        <title>Draft genome assemblies for two species of Escallonia (Escalloniales).</title>
        <authorList>
            <person name="Chanderbali A."/>
            <person name="Dervinis C."/>
            <person name="Anghel I."/>
            <person name="Soltis D."/>
            <person name="Soltis P."/>
            <person name="Zapata F."/>
        </authorList>
    </citation>
    <scope>NUCLEOTIDE SEQUENCE</scope>
    <source>
        <strain evidence="3">UCBG92.1500</strain>
        <tissue evidence="3">Leaf</tissue>
    </source>
</reference>
<accession>A0AA88SKV9</accession>
<proteinExistence type="predicted"/>
<dbReference type="InterPro" id="IPR036875">
    <property type="entry name" value="Znf_CCHC_sf"/>
</dbReference>
<dbReference type="SUPFAM" id="SSF57756">
    <property type="entry name" value="Retrovirus zinc finger-like domains"/>
    <property type="match status" value="1"/>
</dbReference>
<feature type="domain" description="CCHC-type" evidence="2">
    <location>
        <begin position="97"/>
        <end position="110"/>
    </location>
</feature>
<dbReference type="InterPro" id="IPR001878">
    <property type="entry name" value="Znf_CCHC"/>
</dbReference>
<evidence type="ECO:0000313" key="4">
    <source>
        <dbReference type="Proteomes" id="UP001187471"/>
    </source>
</evidence>
<evidence type="ECO:0000259" key="2">
    <source>
        <dbReference type="Pfam" id="PF00098"/>
    </source>
</evidence>
<protein>
    <recommendedName>
        <fullName evidence="2">CCHC-type domain-containing protein</fullName>
    </recommendedName>
</protein>
<keyword evidence="4" id="KW-1185">Reference proteome</keyword>
<feature type="region of interest" description="Disordered" evidence="1">
    <location>
        <begin position="66"/>
        <end position="90"/>
    </location>
</feature>
<dbReference type="Pfam" id="PF00098">
    <property type="entry name" value="zf-CCHC"/>
    <property type="match status" value="1"/>
</dbReference>
<organism evidence="3 4">
    <name type="scientific">Escallonia rubra</name>
    <dbReference type="NCBI Taxonomy" id="112253"/>
    <lineage>
        <taxon>Eukaryota</taxon>
        <taxon>Viridiplantae</taxon>
        <taxon>Streptophyta</taxon>
        <taxon>Embryophyta</taxon>
        <taxon>Tracheophyta</taxon>
        <taxon>Spermatophyta</taxon>
        <taxon>Magnoliopsida</taxon>
        <taxon>eudicotyledons</taxon>
        <taxon>Gunneridae</taxon>
        <taxon>Pentapetalae</taxon>
        <taxon>asterids</taxon>
        <taxon>campanulids</taxon>
        <taxon>Escalloniales</taxon>
        <taxon>Escalloniaceae</taxon>
        <taxon>Escallonia</taxon>
    </lineage>
</organism>
<gene>
    <name evidence="3" type="ORF">RJ640_002709</name>
</gene>
<evidence type="ECO:0000256" key="1">
    <source>
        <dbReference type="SAM" id="MobiDB-lite"/>
    </source>
</evidence>
<dbReference type="EMBL" id="JAVXUO010000324">
    <property type="protein sequence ID" value="KAK2993340.1"/>
    <property type="molecule type" value="Genomic_DNA"/>
</dbReference>
<sequence length="240" mass="27898">MWNTLKLALTGTSATRLRALTLTFETYKMARNEKMAKHFKKMSAIICDLKPAQGFYVQPQRQDKENLDKYGESRKRKKGGKHHKGKRGIKKDTSKLKCYNCKKPGHFAREYMELKKGQTNLYSQIDYFICSHVSVAHSFPNWEKENRRLNGIAWNGDKDNILGSPQELYDGVPVKISKNQHLDDKEYWEGCSTINQGFRYIKKFGMRLDESYGFTGNKKPGKLKDPDNFILFDLTGRHFP</sequence>
<dbReference type="GO" id="GO:0008270">
    <property type="term" value="F:zinc ion binding"/>
    <property type="evidence" value="ECO:0007669"/>
    <property type="project" value="InterPro"/>
</dbReference>
<evidence type="ECO:0000313" key="3">
    <source>
        <dbReference type="EMBL" id="KAK2993340.1"/>
    </source>
</evidence>
<dbReference type="AlphaFoldDB" id="A0AA88SKV9"/>
<dbReference type="Gene3D" id="4.10.60.10">
    <property type="entry name" value="Zinc finger, CCHC-type"/>
    <property type="match status" value="1"/>
</dbReference>